<name>A0ABS2PS83_9STRE</name>
<comment type="caution">
    <text evidence="10">The sequence shown here is derived from an EMBL/GenBank/DDBJ whole genome shotgun (WGS) entry which is preliminary data.</text>
</comment>
<dbReference type="CDD" id="cd00082">
    <property type="entry name" value="HisKA"/>
    <property type="match status" value="1"/>
</dbReference>
<accession>A0ABS2PS83</accession>
<comment type="catalytic activity">
    <reaction evidence="1">
        <text>ATP + protein L-histidine = ADP + protein N-phospho-L-histidine.</text>
        <dbReference type="EC" id="2.7.13.3"/>
    </reaction>
</comment>
<feature type="transmembrane region" description="Helical" evidence="8">
    <location>
        <begin position="42"/>
        <end position="64"/>
    </location>
</feature>
<gene>
    <name evidence="10" type="ORF">JOC28_001202</name>
</gene>
<keyword evidence="6 10" id="KW-0418">Kinase</keyword>
<dbReference type="SUPFAM" id="SSF47384">
    <property type="entry name" value="Homodimeric domain of signal transducing histidine kinase"/>
    <property type="match status" value="1"/>
</dbReference>
<sequence>MAILPWFKSRKKIDEKVEEDIKKLTKSTSENTKLFRSLRIRFVLIAALSVFVVLGTTVGVITAVRNIQARNNIDSILTALVENGGNMLTVSEASKSISTSVTEETIYTYRYFSVTMDSDGDITSTNSQSFASLTDDEISDFAKRIYSKGQTSGTIHEDDTYYSYQVKKSKSSTLIVVFDSTTYYSDAFELTWVAIQIAVLCMIVFVLMISAMSKRVIEPFIRNYQKQRRFITNAGHELKTPLAIISANNELVELMNGESEWTKSTADQVTRLTGLINGLVALSRLEEQPDIVLTDLDFSYIAEDAAEDFKGPVIRGGKTFSMDIDPGIHVKAEEKSLFELVTLLVDNANKYCDEGGHVSVRLKSVGRTRKRARLTISNTYAEGATVDYSRFFERFYREDESHNSKRKGYGIGLSTAQSIVRIFKGRISASFKDDIFTITVII</sequence>
<keyword evidence="8" id="KW-1133">Transmembrane helix</keyword>
<comment type="subcellular location">
    <subcellularLocation>
        <location evidence="2">Membrane</location>
    </subcellularLocation>
</comment>
<dbReference type="Gene3D" id="1.10.287.130">
    <property type="match status" value="1"/>
</dbReference>
<keyword evidence="5" id="KW-0808">Transferase</keyword>
<protein>
    <recommendedName>
        <fullName evidence="3">histidine kinase</fullName>
        <ecNumber evidence="3">2.7.13.3</ecNumber>
    </recommendedName>
</protein>
<dbReference type="Pfam" id="PF00512">
    <property type="entry name" value="HisKA"/>
    <property type="match status" value="1"/>
</dbReference>
<dbReference type="EMBL" id="JAFBEH010000022">
    <property type="protein sequence ID" value="MBM7642902.1"/>
    <property type="molecule type" value="Genomic_DNA"/>
</dbReference>
<evidence type="ECO:0000313" key="11">
    <source>
        <dbReference type="Proteomes" id="UP000697472"/>
    </source>
</evidence>
<dbReference type="SMART" id="SM00387">
    <property type="entry name" value="HATPase_c"/>
    <property type="match status" value="1"/>
</dbReference>
<keyword evidence="8" id="KW-0812">Transmembrane</keyword>
<evidence type="ECO:0000313" key="10">
    <source>
        <dbReference type="EMBL" id="MBM7642902.1"/>
    </source>
</evidence>
<dbReference type="SUPFAM" id="SSF55874">
    <property type="entry name" value="ATPase domain of HSP90 chaperone/DNA topoisomerase II/histidine kinase"/>
    <property type="match status" value="1"/>
</dbReference>
<keyword evidence="8" id="KW-0472">Membrane</keyword>
<evidence type="ECO:0000256" key="1">
    <source>
        <dbReference type="ARBA" id="ARBA00000085"/>
    </source>
</evidence>
<proteinExistence type="predicted"/>
<evidence type="ECO:0000256" key="6">
    <source>
        <dbReference type="ARBA" id="ARBA00022777"/>
    </source>
</evidence>
<dbReference type="InterPro" id="IPR003594">
    <property type="entry name" value="HATPase_dom"/>
</dbReference>
<dbReference type="PROSITE" id="PS50109">
    <property type="entry name" value="HIS_KIN"/>
    <property type="match status" value="1"/>
</dbReference>
<dbReference type="SMART" id="SM00388">
    <property type="entry name" value="HisKA"/>
    <property type="match status" value="1"/>
</dbReference>
<dbReference type="InterPro" id="IPR036890">
    <property type="entry name" value="HATPase_C_sf"/>
</dbReference>
<dbReference type="InterPro" id="IPR036097">
    <property type="entry name" value="HisK_dim/P_sf"/>
</dbReference>
<dbReference type="Pfam" id="PF02518">
    <property type="entry name" value="HATPase_c"/>
    <property type="match status" value="1"/>
</dbReference>
<evidence type="ECO:0000256" key="4">
    <source>
        <dbReference type="ARBA" id="ARBA00022553"/>
    </source>
</evidence>
<dbReference type="RefSeq" id="WP_205009737.1">
    <property type="nucleotide sequence ID" value="NZ_JAFBEH010000022.1"/>
</dbReference>
<dbReference type="Gene3D" id="3.30.565.10">
    <property type="entry name" value="Histidine kinase-like ATPase, C-terminal domain"/>
    <property type="match status" value="1"/>
</dbReference>
<evidence type="ECO:0000256" key="5">
    <source>
        <dbReference type="ARBA" id="ARBA00022679"/>
    </source>
</evidence>
<dbReference type="InterPro" id="IPR003661">
    <property type="entry name" value="HisK_dim/P_dom"/>
</dbReference>
<keyword evidence="7" id="KW-0902">Two-component regulatory system</keyword>
<evidence type="ECO:0000256" key="2">
    <source>
        <dbReference type="ARBA" id="ARBA00004370"/>
    </source>
</evidence>
<dbReference type="PANTHER" id="PTHR45453">
    <property type="entry name" value="PHOSPHATE REGULON SENSOR PROTEIN PHOR"/>
    <property type="match status" value="1"/>
</dbReference>
<keyword evidence="11" id="KW-1185">Reference proteome</keyword>
<keyword evidence="4" id="KW-0597">Phosphoprotein</keyword>
<reference evidence="10 11" key="1">
    <citation type="submission" date="2021-01" db="EMBL/GenBank/DDBJ databases">
        <title>Genomic Encyclopedia of Type Strains, Phase IV (KMG-IV): sequencing the most valuable type-strain genomes for metagenomic binning, comparative biology and taxonomic classification.</title>
        <authorList>
            <person name="Goeker M."/>
        </authorList>
    </citation>
    <scope>NUCLEOTIDE SEQUENCE [LARGE SCALE GENOMIC DNA]</scope>
    <source>
        <strain evidence="10 11">DSM 27382</strain>
    </source>
</reference>
<evidence type="ECO:0000259" key="9">
    <source>
        <dbReference type="PROSITE" id="PS50109"/>
    </source>
</evidence>
<evidence type="ECO:0000256" key="8">
    <source>
        <dbReference type="SAM" id="Phobius"/>
    </source>
</evidence>
<dbReference type="InterPro" id="IPR050351">
    <property type="entry name" value="BphY/WalK/GraS-like"/>
</dbReference>
<dbReference type="PANTHER" id="PTHR45453:SF1">
    <property type="entry name" value="PHOSPHATE REGULON SENSOR PROTEIN PHOR"/>
    <property type="match status" value="1"/>
</dbReference>
<dbReference type="EC" id="2.7.13.3" evidence="3"/>
<evidence type="ECO:0000256" key="7">
    <source>
        <dbReference type="ARBA" id="ARBA00023012"/>
    </source>
</evidence>
<dbReference type="InterPro" id="IPR005467">
    <property type="entry name" value="His_kinase_dom"/>
</dbReference>
<organism evidence="10 11">
    <name type="scientific">Streptococcus loxodontisalivarius</name>
    <dbReference type="NCBI Taxonomy" id="1349415"/>
    <lineage>
        <taxon>Bacteria</taxon>
        <taxon>Bacillati</taxon>
        <taxon>Bacillota</taxon>
        <taxon>Bacilli</taxon>
        <taxon>Lactobacillales</taxon>
        <taxon>Streptococcaceae</taxon>
        <taxon>Streptococcus</taxon>
    </lineage>
</organism>
<evidence type="ECO:0000256" key="3">
    <source>
        <dbReference type="ARBA" id="ARBA00012438"/>
    </source>
</evidence>
<feature type="transmembrane region" description="Helical" evidence="8">
    <location>
        <begin position="190"/>
        <end position="212"/>
    </location>
</feature>
<feature type="domain" description="Histidine kinase" evidence="9">
    <location>
        <begin position="233"/>
        <end position="442"/>
    </location>
</feature>
<dbReference type="Proteomes" id="UP000697472">
    <property type="component" value="Unassembled WGS sequence"/>
</dbReference>
<dbReference type="GO" id="GO:0016301">
    <property type="term" value="F:kinase activity"/>
    <property type="evidence" value="ECO:0007669"/>
    <property type="project" value="UniProtKB-KW"/>
</dbReference>